<evidence type="ECO:0000313" key="2">
    <source>
        <dbReference type="EnsemblMetazoa" id="ENSAATROPP013818"/>
    </source>
</evidence>
<feature type="compositionally biased region" description="Basic and acidic residues" evidence="1">
    <location>
        <begin position="89"/>
        <end position="98"/>
    </location>
</feature>
<dbReference type="Proteomes" id="UP000075880">
    <property type="component" value="Unassembled WGS sequence"/>
</dbReference>
<dbReference type="AlphaFoldDB" id="A0AAG5DT50"/>
<feature type="compositionally biased region" description="Basic and acidic residues" evidence="1">
    <location>
        <begin position="49"/>
        <end position="66"/>
    </location>
</feature>
<evidence type="ECO:0000256" key="1">
    <source>
        <dbReference type="SAM" id="MobiDB-lite"/>
    </source>
</evidence>
<name>A0AAG5DT50_ANOAO</name>
<reference evidence="2" key="1">
    <citation type="submission" date="2024-04" db="UniProtKB">
        <authorList>
            <consortium name="EnsemblMetazoa"/>
        </authorList>
    </citation>
    <scope>IDENTIFICATION</scope>
    <source>
        <strain evidence="2">EBRO</strain>
    </source>
</reference>
<evidence type="ECO:0000313" key="3">
    <source>
        <dbReference type="Proteomes" id="UP000075880"/>
    </source>
</evidence>
<protein>
    <submittedName>
        <fullName evidence="2">Uncharacterized protein</fullName>
    </submittedName>
</protein>
<feature type="region of interest" description="Disordered" evidence="1">
    <location>
        <begin position="49"/>
        <end position="98"/>
    </location>
</feature>
<accession>A0AAG5DT50</accession>
<proteinExistence type="predicted"/>
<organism evidence="2 3">
    <name type="scientific">Anopheles atroparvus</name>
    <name type="common">European mosquito</name>
    <dbReference type="NCBI Taxonomy" id="41427"/>
    <lineage>
        <taxon>Eukaryota</taxon>
        <taxon>Metazoa</taxon>
        <taxon>Ecdysozoa</taxon>
        <taxon>Arthropoda</taxon>
        <taxon>Hexapoda</taxon>
        <taxon>Insecta</taxon>
        <taxon>Pterygota</taxon>
        <taxon>Neoptera</taxon>
        <taxon>Endopterygota</taxon>
        <taxon>Diptera</taxon>
        <taxon>Nematocera</taxon>
        <taxon>Culicoidea</taxon>
        <taxon>Culicidae</taxon>
        <taxon>Anophelinae</taxon>
        <taxon>Anopheles</taxon>
    </lineage>
</organism>
<dbReference type="EnsemblMetazoa" id="ENSAATROPT015390">
    <property type="protein sequence ID" value="ENSAATROPP013818"/>
    <property type="gene ID" value="ENSAATROPG012527"/>
</dbReference>
<sequence length="98" mass="11308">EIGRRGTIRITSKLTARGKPNVIKRIARESKTRRTSIVIKTIARKLTARETSRKKDCNQKRGDRGDVNNALGKYRGSNVNTTLRRNYTKYHDHPRSMN</sequence>
<keyword evidence="3" id="KW-1185">Reference proteome</keyword>